<dbReference type="EMBL" id="GBXM01041703">
    <property type="protein sequence ID" value="JAH66874.1"/>
    <property type="molecule type" value="Transcribed_RNA"/>
</dbReference>
<protein>
    <submittedName>
        <fullName evidence="1">Uncharacterized protein</fullName>
    </submittedName>
</protein>
<reference evidence="1" key="2">
    <citation type="journal article" date="2015" name="Fish Shellfish Immunol.">
        <title>Early steps in the European eel (Anguilla anguilla)-Vibrio vulnificus interaction in the gills: Role of the RtxA13 toxin.</title>
        <authorList>
            <person name="Callol A."/>
            <person name="Pajuelo D."/>
            <person name="Ebbesson L."/>
            <person name="Teles M."/>
            <person name="MacKenzie S."/>
            <person name="Amaro C."/>
        </authorList>
    </citation>
    <scope>NUCLEOTIDE SEQUENCE</scope>
</reference>
<organism evidence="1">
    <name type="scientific">Anguilla anguilla</name>
    <name type="common">European freshwater eel</name>
    <name type="synonym">Muraena anguilla</name>
    <dbReference type="NCBI Taxonomy" id="7936"/>
    <lineage>
        <taxon>Eukaryota</taxon>
        <taxon>Metazoa</taxon>
        <taxon>Chordata</taxon>
        <taxon>Craniata</taxon>
        <taxon>Vertebrata</taxon>
        <taxon>Euteleostomi</taxon>
        <taxon>Actinopterygii</taxon>
        <taxon>Neopterygii</taxon>
        <taxon>Teleostei</taxon>
        <taxon>Anguilliformes</taxon>
        <taxon>Anguillidae</taxon>
        <taxon>Anguilla</taxon>
    </lineage>
</organism>
<proteinExistence type="predicted"/>
<reference evidence="1" key="1">
    <citation type="submission" date="2014-11" db="EMBL/GenBank/DDBJ databases">
        <authorList>
            <person name="Amaro Gonzalez C."/>
        </authorList>
    </citation>
    <scope>NUCLEOTIDE SEQUENCE</scope>
</reference>
<accession>A0A0E9UM04</accession>
<dbReference type="AlphaFoldDB" id="A0A0E9UM04"/>
<name>A0A0E9UM04_ANGAN</name>
<sequence length="30" mass="3437">MGRNRKEVWELKHPFSQGANPVVTVLVNTE</sequence>
<evidence type="ECO:0000313" key="1">
    <source>
        <dbReference type="EMBL" id="JAH66874.1"/>
    </source>
</evidence>